<reference evidence="2" key="1">
    <citation type="journal article" date="2022" name="bioRxiv">
        <title>Sequencing and chromosome-scale assembly of the giantPleurodeles waltlgenome.</title>
        <authorList>
            <person name="Brown T."/>
            <person name="Elewa A."/>
            <person name="Iarovenko S."/>
            <person name="Subramanian E."/>
            <person name="Araus A.J."/>
            <person name="Petzold A."/>
            <person name="Susuki M."/>
            <person name="Suzuki K.-i.T."/>
            <person name="Hayashi T."/>
            <person name="Toyoda A."/>
            <person name="Oliveira C."/>
            <person name="Osipova E."/>
            <person name="Leigh N.D."/>
            <person name="Simon A."/>
            <person name="Yun M.H."/>
        </authorList>
    </citation>
    <scope>NUCLEOTIDE SEQUENCE</scope>
    <source>
        <strain evidence="2">20211129_DDA</strain>
        <tissue evidence="2">Liver</tissue>
    </source>
</reference>
<organism evidence="2 3">
    <name type="scientific">Pleurodeles waltl</name>
    <name type="common">Iberian ribbed newt</name>
    <dbReference type="NCBI Taxonomy" id="8319"/>
    <lineage>
        <taxon>Eukaryota</taxon>
        <taxon>Metazoa</taxon>
        <taxon>Chordata</taxon>
        <taxon>Craniata</taxon>
        <taxon>Vertebrata</taxon>
        <taxon>Euteleostomi</taxon>
        <taxon>Amphibia</taxon>
        <taxon>Batrachia</taxon>
        <taxon>Caudata</taxon>
        <taxon>Salamandroidea</taxon>
        <taxon>Salamandridae</taxon>
        <taxon>Pleurodelinae</taxon>
        <taxon>Pleurodeles</taxon>
    </lineage>
</organism>
<proteinExistence type="predicted"/>
<accession>A0AAV7U7P3</accession>
<sequence length="134" mass="14826">MDKIQVRLDKLEGEIMAKKQREFHCDEVDKEKGQILTFARKYEQLRENLGNKGPQPLVRQAAASSMVPENSQETPGEVVESEASESDVSNHSETEGVKSQILKEFNLLAQGRVKVQRGRGAGGFRAREKGGGGE</sequence>
<gene>
    <name evidence="2" type="ORF">NDU88_001887</name>
</gene>
<name>A0AAV7U7P3_PLEWA</name>
<dbReference type="EMBL" id="JANPWB010000005">
    <property type="protein sequence ID" value="KAJ1185092.1"/>
    <property type="molecule type" value="Genomic_DNA"/>
</dbReference>
<evidence type="ECO:0000313" key="3">
    <source>
        <dbReference type="Proteomes" id="UP001066276"/>
    </source>
</evidence>
<evidence type="ECO:0000313" key="2">
    <source>
        <dbReference type="EMBL" id="KAJ1185092.1"/>
    </source>
</evidence>
<protein>
    <submittedName>
        <fullName evidence="2">Uncharacterized protein</fullName>
    </submittedName>
</protein>
<dbReference type="AlphaFoldDB" id="A0AAV7U7P3"/>
<comment type="caution">
    <text evidence="2">The sequence shown here is derived from an EMBL/GenBank/DDBJ whole genome shotgun (WGS) entry which is preliminary data.</text>
</comment>
<feature type="region of interest" description="Disordered" evidence="1">
    <location>
        <begin position="49"/>
        <end position="100"/>
    </location>
</feature>
<evidence type="ECO:0000256" key="1">
    <source>
        <dbReference type="SAM" id="MobiDB-lite"/>
    </source>
</evidence>
<dbReference type="Proteomes" id="UP001066276">
    <property type="component" value="Chromosome 3_1"/>
</dbReference>
<keyword evidence="3" id="KW-1185">Reference proteome</keyword>